<name>A0AAV0U2U4_HYABA</name>
<feature type="domain" description="Tyrosine-protein phosphatase" evidence="13">
    <location>
        <begin position="56"/>
        <end position="208"/>
    </location>
</feature>
<evidence type="ECO:0000259" key="13">
    <source>
        <dbReference type="PROSITE" id="PS50054"/>
    </source>
</evidence>
<evidence type="ECO:0000256" key="10">
    <source>
        <dbReference type="ARBA" id="ARBA00025707"/>
    </source>
</evidence>
<dbReference type="SUPFAM" id="SSF52799">
    <property type="entry name" value="(Phosphotyrosine protein) phosphatases II"/>
    <property type="match status" value="1"/>
</dbReference>
<evidence type="ECO:0000256" key="4">
    <source>
        <dbReference type="ARBA" id="ARBA00022801"/>
    </source>
</evidence>
<dbReference type="Proteomes" id="UP001162031">
    <property type="component" value="Unassembled WGS sequence"/>
</dbReference>
<keyword evidence="9" id="KW-1208">Phospholipid metabolism</keyword>
<comment type="pathway">
    <text evidence="2">Lipid metabolism.</text>
</comment>
<keyword evidence="8" id="KW-0594">Phospholipid biosynthesis</keyword>
<dbReference type="InterPro" id="IPR029021">
    <property type="entry name" value="Prot-tyrosine_phosphatase-like"/>
</dbReference>
<keyword evidence="6" id="KW-0443">Lipid metabolism</keyword>
<feature type="compositionally biased region" description="Basic and acidic residues" evidence="12">
    <location>
        <begin position="207"/>
        <end position="229"/>
    </location>
</feature>
<dbReference type="GO" id="GO:0004721">
    <property type="term" value="F:phosphoprotein phosphatase activity"/>
    <property type="evidence" value="ECO:0007669"/>
    <property type="project" value="UniProtKB-KW"/>
</dbReference>
<evidence type="ECO:0000313" key="16">
    <source>
        <dbReference type="Proteomes" id="UP001162031"/>
    </source>
</evidence>
<dbReference type="PROSITE" id="PS00383">
    <property type="entry name" value="TYR_PHOSPHATASE_1"/>
    <property type="match status" value="1"/>
</dbReference>
<evidence type="ECO:0000256" key="9">
    <source>
        <dbReference type="ARBA" id="ARBA00023264"/>
    </source>
</evidence>
<evidence type="ECO:0000256" key="3">
    <source>
        <dbReference type="ARBA" id="ARBA00022516"/>
    </source>
</evidence>
<dbReference type="EMBL" id="CANTFL010001085">
    <property type="protein sequence ID" value="CAI5731267.1"/>
    <property type="molecule type" value="Genomic_DNA"/>
</dbReference>
<evidence type="ECO:0000313" key="15">
    <source>
        <dbReference type="EMBL" id="CAI5731267.1"/>
    </source>
</evidence>
<dbReference type="FunFam" id="3.90.190.10:FF:000060">
    <property type="entry name" value="Phosphatidylglycerophosphatase and protein-tyrosine phosphatase 1"/>
    <property type="match status" value="1"/>
</dbReference>
<feature type="domain" description="Tyrosine specific protein phosphatases" evidence="14">
    <location>
        <begin position="116"/>
        <end position="180"/>
    </location>
</feature>
<keyword evidence="7" id="KW-0472">Membrane</keyword>
<evidence type="ECO:0000259" key="14">
    <source>
        <dbReference type="PROSITE" id="PS50056"/>
    </source>
</evidence>
<dbReference type="GO" id="GO:0005737">
    <property type="term" value="C:cytoplasm"/>
    <property type="evidence" value="ECO:0007669"/>
    <property type="project" value="UniProtKB-ARBA"/>
</dbReference>
<keyword evidence="16" id="KW-1185">Reference proteome</keyword>
<evidence type="ECO:0000256" key="5">
    <source>
        <dbReference type="ARBA" id="ARBA00022912"/>
    </source>
</evidence>
<comment type="catalytic activity">
    <reaction evidence="11">
        <text>1,2-dioctanoyl-sn-glycero-3-phospho-(1D-myo-inositol-5-phosphate) + H2O = 1,2-dioctanoyl-sn-glycero-3-phospho-(1D-myo-inositol) + phosphate</text>
        <dbReference type="Rhea" id="RHEA:42308"/>
        <dbReference type="ChEBI" id="CHEBI:15377"/>
        <dbReference type="ChEBI" id="CHEBI:43474"/>
        <dbReference type="ChEBI" id="CHEBI:65221"/>
        <dbReference type="ChEBI" id="CHEBI:78911"/>
    </reaction>
    <physiologicalReaction direction="left-to-right" evidence="11">
        <dbReference type="Rhea" id="RHEA:42309"/>
    </physiologicalReaction>
</comment>
<evidence type="ECO:0000256" key="12">
    <source>
        <dbReference type="SAM" id="MobiDB-lite"/>
    </source>
</evidence>
<organism evidence="15 16">
    <name type="scientific">Hyaloperonospora brassicae</name>
    <name type="common">Brassica downy mildew</name>
    <name type="synonym">Peronospora brassicae</name>
    <dbReference type="NCBI Taxonomy" id="162125"/>
    <lineage>
        <taxon>Eukaryota</taxon>
        <taxon>Sar</taxon>
        <taxon>Stramenopiles</taxon>
        <taxon>Oomycota</taxon>
        <taxon>Peronosporomycetes</taxon>
        <taxon>Peronosporales</taxon>
        <taxon>Peronosporaceae</taxon>
        <taxon>Hyaloperonospora</taxon>
    </lineage>
</organism>
<accession>A0AAV0U2U4</accession>
<comment type="subcellular location">
    <subcellularLocation>
        <location evidence="1">Membrane</location>
    </subcellularLocation>
</comment>
<sequence>MLWMTITSWQIWAFVALALYAAFQLHVLPRPLAKVAARVFFYPTWPLTYLSRRRNYWTLVDAHVLLGAAPMAFLPHVDALVARGVRAVVNLCDEYSGPVRQYKRHHVQQLRLPTIDHFEPSLEALEAAVAFLQVQQQRGVRTYVHCKGGSGRSAAVALCWLVATRQMDPREAQAYLSEKRHVRKGLYLQPNVRAFCNKVRPLPGRNQQEDKGKTMDGKQGQEAKRNATG</sequence>
<evidence type="ECO:0000256" key="2">
    <source>
        <dbReference type="ARBA" id="ARBA00005189"/>
    </source>
</evidence>
<evidence type="ECO:0008006" key="17">
    <source>
        <dbReference type="Google" id="ProtNLM"/>
    </source>
</evidence>
<gene>
    <name evidence="15" type="ORF">HBR001_LOCUS5129</name>
</gene>
<comment type="caution">
    <text evidence="15">The sequence shown here is derived from an EMBL/GenBank/DDBJ whole genome shotgun (WGS) entry which is preliminary data.</text>
</comment>
<keyword evidence="4" id="KW-0378">Hydrolase</keyword>
<dbReference type="PANTHER" id="PTHR46274:SF6">
    <property type="entry name" value="TYR_PHOSPHATASE_2 DOMAIN-CONTAINING PROTEIN"/>
    <property type="match status" value="1"/>
</dbReference>
<dbReference type="GO" id="GO:0016020">
    <property type="term" value="C:membrane"/>
    <property type="evidence" value="ECO:0007669"/>
    <property type="project" value="UniProtKB-SubCell"/>
</dbReference>
<dbReference type="InterPro" id="IPR000387">
    <property type="entry name" value="Tyr_Pase_dom"/>
</dbReference>
<dbReference type="PROSITE" id="PS50054">
    <property type="entry name" value="TYR_PHOSPHATASE_DUAL"/>
    <property type="match status" value="1"/>
</dbReference>
<evidence type="ECO:0000256" key="1">
    <source>
        <dbReference type="ARBA" id="ARBA00004370"/>
    </source>
</evidence>
<evidence type="ECO:0000256" key="6">
    <source>
        <dbReference type="ARBA" id="ARBA00023098"/>
    </source>
</evidence>
<comment type="pathway">
    <text evidence="10">Phospholipid metabolism.</text>
</comment>
<keyword evidence="5" id="KW-0904">Protein phosphatase</keyword>
<proteinExistence type="predicted"/>
<dbReference type="InterPro" id="IPR016130">
    <property type="entry name" value="Tyr_Pase_AS"/>
</dbReference>
<dbReference type="SMART" id="SM00195">
    <property type="entry name" value="DSPc"/>
    <property type="match status" value="1"/>
</dbReference>
<evidence type="ECO:0000256" key="7">
    <source>
        <dbReference type="ARBA" id="ARBA00023136"/>
    </source>
</evidence>
<dbReference type="InterPro" id="IPR020422">
    <property type="entry name" value="TYR_PHOSPHATASE_DUAL_dom"/>
</dbReference>
<evidence type="ECO:0000256" key="8">
    <source>
        <dbReference type="ARBA" id="ARBA00023209"/>
    </source>
</evidence>
<dbReference type="Gene3D" id="3.90.190.10">
    <property type="entry name" value="Protein tyrosine phosphatase superfamily"/>
    <property type="match status" value="1"/>
</dbReference>
<protein>
    <recommendedName>
        <fullName evidence="17">Tyrosine specific protein phosphatases domain-containing protein</fullName>
    </recommendedName>
</protein>
<dbReference type="GO" id="GO:0008654">
    <property type="term" value="P:phospholipid biosynthetic process"/>
    <property type="evidence" value="ECO:0007669"/>
    <property type="project" value="UniProtKB-KW"/>
</dbReference>
<evidence type="ECO:0000256" key="11">
    <source>
        <dbReference type="ARBA" id="ARBA00052780"/>
    </source>
</evidence>
<dbReference type="PROSITE" id="PS50056">
    <property type="entry name" value="TYR_PHOSPHATASE_2"/>
    <property type="match status" value="1"/>
</dbReference>
<dbReference type="AlphaFoldDB" id="A0AAV0U2U4"/>
<dbReference type="InterPro" id="IPR000340">
    <property type="entry name" value="Dual-sp_phosphatase_cat-dom"/>
</dbReference>
<dbReference type="Pfam" id="PF00782">
    <property type="entry name" value="DSPc"/>
    <property type="match status" value="1"/>
</dbReference>
<feature type="region of interest" description="Disordered" evidence="12">
    <location>
        <begin position="198"/>
        <end position="229"/>
    </location>
</feature>
<keyword evidence="3" id="KW-0444">Lipid biosynthesis</keyword>
<dbReference type="PANTHER" id="PTHR46274">
    <property type="entry name" value="PHOSPHATIDYLINOSITOL PHOSPHATASE"/>
    <property type="match status" value="1"/>
</dbReference>
<reference evidence="15" key="1">
    <citation type="submission" date="2022-12" db="EMBL/GenBank/DDBJ databases">
        <authorList>
            <person name="Webb A."/>
        </authorList>
    </citation>
    <scope>NUCLEOTIDE SEQUENCE</scope>
    <source>
        <strain evidence="15">Hp1</strain>
    </source>
</reference>